<dbReference type="OrthoDB" id="6351423at2759"/>
<accession>A0A3S1BG97</accession>
<proteinExistence type="predicted"/>
<dbReference type="AlphaFoldDB" id="A0A3S1BG97"/>
<comment type="caution">
    <text evidence="1">The sequence shown here is derived from an EMBL/GenBank/DDBJ whole genome shotgun (WGS) entry which is preliminary data.</text>
</comment>
<protein>
    <submittedName>
        <fullName evidence="1">Uncharacterized protein</fullName>
    </submittedName>
</protein>
<reference evidence="1 2" key="1">
    <citation type="submission" date="2019-01" db="EMBL/GenBank/DDBJ databases">
        <title>A draft genome assembly of the solar-powered sea slug Elysia chlorotica.</title>
        <authorList>
            <person name="Cai H."/>
            <person name="Li Q."/>
            <person name="Fang X."/>
            <person name="Li J."/>
            <person name="Curtis N.E."/>
            <person name="Altenburger A."/>
            <person name="Shibata T."/>
            <person name="Feng M."/>
            <person name="Maeda T."/>
            <person name="Schwartz J.A."/>
            <person name="Shigenobu S."/>
            <person name="Lundholm N."/>
            <person name="Nishiyama T."/>
            <person name="Yang H."/>
            <person name="Hasebe M."/>
            <person name="Li S."/>
            <person name="Pierce S.K."/>
            <person name="Wang J."/>
        </authorList>
    </citation>
    <scope>NUCLEOTIDE SEQUENCE [LARGE SCALE GENOMIC DNA]</scope>
    <source>
        <strain evidence="1">EC2010</strain>
        <tissue evidence="1">Whole organism of an adult</tissue>
    </source>
</reference>
<name>A0A3S1BG97_ELYCH</name>
<organism evidence="1 2">
    <name type="scientific">Elysia chlorotica</name>
    <name type="common">Eastern emerald elysia</name>
    <name type="synonym">Sea slug</name>
    <dbReference type="NCBI Taxonomy" id="188477"/>
    <lineage>
        <taxon>Eukaryota</taxon>
        <taxon>Metazoa</taxon>
        <taxon>Spiralia</taxon>
        <taxon>Lophotrochozoa</taxon>
        <taxon>Mollusca</taxon>
        <taxon>Gastropoda</taxon>
        <taxon>Heterobranchia</taxon>
        <taxon>Euthyneura</taxon>
        <taxon>Panpulmonata</taxon>
        <taxon>Sacoglossa</taxon>
        <taxon>Placobranchoidea</taxon>
        <taxon>Plakobranchidae</taxon>
        <taxon>Elysia</taxon>
    </lineage>
</organism>
<gene>
    <name evidence="1" type="ORF">EGW08_004605</name>
</gene>
<keyword evidence="2" id="KW-1185">Reference proteome</keyword>
<dbReference type="Proteomes" id="UP000271974">
    <property type="component" value="Unassembled WGS sequence"/>
</dbReference>
<evidence type="ECO:0000313" key="2">
    <source>
        <dbReference type="Proteomes" id="UP000271974"/>
    </source>
</evidence>
<sequence>MATFPSLGEMEEQTQHGKEVSFMKEVCSFVELIIDKLTLGPTNFGQYPVHRQKHSLVNMLLVFIQHGSLPLALSIVEQLTESLETFCGALNQSQQTGELVGSDWFENSYFVIQAMELTLVLWLRDCPVHPGLLQELQSRLDNCLVGITDRFPLVAQAVWKLTSIIETILQNR</sequence>
<evidence type="ECO:0000313" key="1">
    <source>
        <dbReference type="EMBL" id="RUS87620.1"/>
    </source>
</evidence>
<dbReference type="EMBL" id="RQTK01000105">
    <property type="protein sequence ID" value="RUS87620.1"/>
    <property type="molecule type" value="Genomic_DNA"/>
</dbReference>